<keyword evidence="2" id="KW-0812">Transmembrane</keyword>
<feature type="transmembrane region" description="Helical" evidence="2">
    <location>
        <begin position="54"/>
        <end position="76"/>
    </location>
</feature>
<feature type="compositionally biased region" description="Pro residues" evidence="1">
    <location>
        <begin position="310"/>
        <end position="323"/>
    </location>
</feature>
<gene>
    <name evidence="4" type="ORF">GKO32_22515</name>
</gene>
<protein>
    <recommendedName>
        <fullName evidence="3">DUF5667 domain-containing protein</fullName>
    </recommendedName>
</protein>
<sequence length="331" mass="34628">MDVPRWSGRDLEVISGLRQLGDATKPDAAARQRMRGAILGRLRHDDRPSRRRRILAEVLAAAVALVIALSGLGLVLSDRALPGDALYGVKRAGESAELGLAFGDSAKAQKHLEFASNRLDELAALGPSALVAYESTLADFQREAAAGTAELTRLATQGSGDELVQLRSWSLAQQAKLLAARPAVPSAALGRFTSSAELLNRIEARAQTLMARLDCFRITTTETDELGAIPESGSCMPPADTTPAGRPPVPRPVPPSREQLPARQNPTSATPVRPSSASVIPPPPSTQAPPAIDGPVIAPTSQRQPTTTTSPPPPLISVPPLLPGLPGVGIG</sequence>
<reference evidence="4 5" key="1">
    <citation type="submission" date="2019-11" db="EMBL/GenBank/DDBJ databases">
        <title>Draft genome of Amycolatopsis RM579.</title>
        <authorList>
            <person name="Duangmal K."/>
            <person name="Mingma R."/>
        </authorList>
    </citation>
    <scope>NUCLEOTIDE SEQUENCE [LARGE SCALE GENOMIC DNA]</scope>
    <source>
        <strain evidence="4 5">RM579</strain>
    </source>
</reference>
<dbReference type="RefSeq" id="WP_312868337.1">
    <property type="nucleotide sequence ID" value="NZ_WMBA01000038.1"/>
</dbReference>
<accession>A0A6N7Z710</accession>
<evidence type="ECO:0000313" key="4">
    <source>
        <dbReference type="EMBL" id="MTD56720.1"/>
    </source>
</evidence>
<feature type="region of interest" description="Disordered" evidence="1">
    <location>
        <begin position="227"/>
        <end position="331"/>
    </location>
</feature>
<evidence type="ECO:0000256" key="2">
    <source>
        <dbReference type="SAM" id="Phobius"/>
    </source>
</evidence>
<keyword evidence="5" id="KW-1185">Reference proteome</keyword>
<organism evidence="4 5">
    <name type="scientific">Amycolatopsis pithecellobii</name>
    <dbReference type="NCBI Taxonomy" id="664692"/>
    <lineage>
        <taxon>Bacteria</taxon>
        <taxon>Bacillati</taxon>
        <taxon>Actinomycetota</taxon>
        <taxon>Actinomycetes</taxon>
        <taxon>Pseudonocardiales</taxon>
        <taxon>Pseudonocardiaceae</taxon>
        <taxon>Amycolatopsis</taxon>
    </lineage>
</organism>
<keyword evidence="2" id="KW-0472">Membrane</keyword>
<feature type="compositionally biased region" description="Pro residues" evidence="1">
    <location>
        <begin position="245"/>
        <end position="255"/>
    </location>
</feature>
<evidence type="ECO:0000259" key="3">
    <source>
        <dbReference type="Pfam" id="PF18915"/>
    </source>
</evidence>
<dbReference type="Proteomes" id="UP000440096">
    <property type="component" value="Unassembled WGS sequence"/>
</dbReference>
<comment type="caution">
    <text evidence="4">The sequence shown here is derived from an EMBL/GenBank/DDBJ whole genome shotgun (WGS) entry which is preliminary data.</text>
</comment>
<dbReference type="AlphaFoldDB" id="A0A6N7Z710"/>
<dbReference type="Pfam" id="PF18915">
    <property type="entry name" value="DUF5667"/>
    <property type="match status" value="1"/>
</dbReference>
<keyword evidence="2" id="KW-1133">Transmembrane helix</keyword>
<evidence type="ECO:0000313" key="5">
    <source>
        <dbReference type="Proteomes" id="UP000440096"/>
    </source>
</evidence>
<feature type="domain" description="DUF5667" evidence="3">
    <location>
        <begin position="80"/>
        <end position="155"/>
    </location>
</feature>
<dbReference type="EMBL" id="WMBA01000038">
    <property type="protein sequence ID" value="MTD56720.1"/>
    <property type="molecule type" value="Genomic_DNA"/>
</dbReference>
<dbReference type="InterPro" id="IPR043725">
    <property type="entry name" value="DUF5667"/>
</dbReference>
<proteinExistence type="predicted"/>
<name>A0A6N7Z710_9PSEU</name>
<evidence type="ECO:0000256" key="1">
    <source>
        <dbReference type="SAM" id="MobiDB-lite"/>
    </source>
</evidence>